<evidence type="ECO:0000256" key="1">
    <source>
        <dbReference type="SAM" id="Phobius"/>
    </source>
</evidence>
<evidence type="ECO:0000313" key="2">
    <source>
        <dbReference type="EMBL" id="SOQ53388.1"/>
    </source>
</evidence>
<keyword evidence="1" id="KW-0472">Membrane</keyword>
<protein>
    <submittedName>
        <fullName evidence="2">SFRICE_028567</fullName>
    </submittedName>
</protein>
<proteinExistence type="predicted"/>
<organism evidence="2">
    <name type="scientific">Spodoptera frugiperda</name>
    <name type="common">Fall armyworm</name>
    <dbReference type="NCBI Taxonomy" id="7108"/>
    <lineage>
        <taxon>Eukaryota</taxon>
        <taxon>Metazoa</taxon>
        <taxon>Ecdysozoa</taxon>
        <taxon>Arthropoda</taxon>
        <taxon>Hexapoda</taxon>
        <taxon>Insecta</taxon>
        <taxon>Pterygota</taxon>
        <taxon>Neoptera</taxon>
        <taxon>Endopterygota</taxon>
        <taxon>Lepidoptera</taxon>
        <taxon>Glossata</taxon>
        <taxon>Ditrysia</taxon>
        <taxon>Noctuoidea</taxon>
        <taxon>Noctuidae</taxon>
        <taxon>Amphipyrinae</taxon>
        <taxon>Spodoptera</taxon>
    </lineage>
</organism>
<keyword evidence="1" id="KW-1133">Transmembrane helix</keyword>
<gene>
    <name evidence="2" type="ORF">SFRICE_028567</name>
</gene>
<reference evidence="2" key="1">
    <citation type="submission" date="2016-07" db="EMBL/GenBank/DDBJ databases">
        <authorList>
            <person name="Bretaudeau A."/>
        </authorList>
    </citation>
    <scope>NUCLEOTIDE SEQUENCE</scope>
    <source>
        <strain evidence="2">Rice</strain>
        <tissue evidence="2">Whole body</tissue>
    </source>
</reference>
<keyword evidence="1" id="KW-0812">Transmembrane</keyword>
<dbReference type="AlphaFoldDB" id="A0A2H1WK19"/>
<sequence>MADRANVKVEAHGWSEGARRIRLCMKHVPAGYPLVLCIISLIGMLLVITFFITAMIQICDELSRDYASNRAEVSPDGLISIVKSVSVKKLSSVKIFQQ</sequence>
<accession>A0A2H1WK19</accession>
<name>A0A2H1WK19_SPOFR</name>
<dbReference type="EMBL" id="ODYU01009157">
    <property type="protein sequence ID" value="SOQ53388.1"/>
    <property type="molecule type" value="Genomic_DNA"/>
</dbReference>
<feature type="transmembrane region" description="Helical" evidence="1">
    <location>
        <begin position="30"/>
        <end position="56"/>
    </location>
</feature>